<protein>
    <recommendedName>
        <fullName evidence="9">DNA 3'-5' helicase</fullName>
        <ecNumber evidence="9">5.6.2.4</ecNumber>
    </recommendedName>
</protein>
<evidence type="ECO:0000256" key="10">
    <source>
        <dbReference type="ARBA" id="ARBA00048988"/>
    </source>
</evidence>
<dbReference type="InterPro" id="IPR000212">
    <property type="entry name" value="DNA_helicase_UvrD/REP"/>
</dbReference>
<dbReference type="Gene3D" id="3.40.50.300">
    <property type="entry name" value="P-loop containing nucleotide triphosphate hydrolases"/>
    <property type="match status" value="3"/>
</dbReference>
<evidence type="ECO:0000256" key="7">
    <source>
        <dbReference type="ARBA" id="ARBA00023235"/>
    </source>
</evidence>
<evidence type="ECO:0000256" key="8">
    <source>
        <dbReference type="ARBA" id="ARBA00034617"/>
    </source>
</evidence>
<name>A0A386JC51_CLODI</name>
<dbReference type="PANTHER" id="PTHR11070:SF2">
    <property type="entry name" value="ATP-DEPENDENT DNA HELICASE SRS2"/>
    <property type="match status" value="1"/>
</dbReference>
<dbReference type="RefSeq" id="WP_102822246.1">
    <property type="nucleotide sequence ID" value="NZ_LJCL01000008.1"/>
</dbReference>
<organism evidence="13">
    <name type="scientific">Clostridioides difficile</name>
    <name type="common">Peptoclostridium difficile</name>
    <dbReference type="NCBI Taxonomy" id="1496"/>
    <lineage>
        <taxon>Bacteria</taxon>
        <taxon>Bacillati</taxon>
        <taxon>Bacillota</taxon>
        <taxon>Clostridia</taxon>
        <taxon>Peptostreptococcales</taxon>
        <taxon>Peptostreptococcaceae</taxon>
        <taxon>Clostridioides</taxon>
    </lineage>
</organism>
<feature type="domain" description="UvrD-like helicase ATP-binding" evidence="12">
    <location>
        <begin position="4"/>
        <end position="256"/>
    </location>
</feature>
<dbReference type="InterPro" id="IPR014017">
    <property type="entry name" value="DNA_helicase_UvrD-like_C"/>
</dbReference>
<dbReference type="GO" id="GO:0005524">
    <property type="term" value="F:ATP binding"/>
    <property type="evidence" value="ECO:0007669"/>
    <property type="project" value="UniProtKB-UniRule"/>
</dbReference>
<sequence length="561" mass="65050">MNLLGVNEEQLKAIKTNSTHVLVIAGAGSGKTKTISKRVSYLMKKRISYRNIFCITFTRYASNEMKKRIMNESENGEKVFVNTFHMFSTYILKKYGNFKGYTMISEIEKKNLIQNITKRFQINKSDILINAIKNYDIQNKNRSISLALKEYLFTLKRYKLLDIDLILPLCSELLNDENIASEVRDEMKYILVDEYQDSNDIQIEIIDKISPNNLYVVGDDSQAIYEWNNSKVEYILNFEKKYGAEVIRLVKNYRNTNQIINSANKIISLNLNQIKKEMVGFKNGEDIEIVTTDNQEIQNIKITSQICKHVYGIDDKNIAILCRTNMEIKKLSKVFINYGIEFNSSIKENSNSRLLNILTLASNPQNDLLAESILKPSEEQKIRALKESISIFESIKFDNKSEEILNFEKLNNCIKTSTAIRAYELAKKLFKIEDIVLKNKIKKWISNSTVIKQKNIGFIEYLCYENTKGGQECLKENNNNVNLLTIHSSKGLEFDVVIIPNLYEENFPRKNESLESARRLFYVALTRAKEKVILYIPKNSEEYGKKIKNREPSILIKEITN</sequence>
<feature type="binding site" evidence="11">
    <location>
        <begin position="25"/>
        <end position="32"/>
    </location>
    <ligand>
        <name>ATP</name>
        <dbReference type="ChEBI" id="CHEBI:30616"/>
    </ligand>
</feature>
<evidence type="ECO:0000256" key="1">
    <source>
        <dbReference type="ARBA" id="ARBA00009922"/>
    </source>
</evidence>
<geneLocation type="plasmid" evidence="13">
    <name>pHSJD-312</name>
</geneLocation>
<evidence type="ECO:0000313" key="13">
    <source>
        <dbReference type="EMBL" id="AYD68757.1"/>
    </source>
</evidence>
<dbReference type="InterPro" id="IPR013986">
    <property type="entry name" value="DExx_box_DNA_helicase_dom_sf"/>
</dbReference>
<evidence type="ECO:0000256" key="5">
    <source>
        <dbReference type="ARBA" id="ARBA00022840"/>
    </source>
</evidence>
<dbReference type="InterPro" id="IPR027417">
    <property type="entry name" value="P-loop_NTPase"/>
</dbReference>
<keyword evidence="13" id="KW-0614">Plasmid</keyword>
<accession>A0A386JC51</accession>
<comment type="catalytic activity">
    <reaction evidence="8">
        <text>Couples ATP hydrolysis with the unwinding of duplex DNA by translocating in the 3'-5' direction.</text>
        <dbReference type="EC" id="5.6.2.4"/>
    </reaction>
</comment>
<keyword evidence="7" id="KW-0413">Isomerase</keyword>
<evidence type="ECO:0000256" key="3">
    <source>
        <dbReference type="ARBA" id="ARBA00022801"/>
    </source>
</evidence>
<reference evidence="13" key="1">
    <citation type="journal article" date="2018" name="Sci. Rep.">
        <title>Novel Clade C-I Clostridium difficile strains escape diagnostic tests, differ in pathogenicity potential and carry toxins on extrachromosomal elements.</title>
        <authorList>
            <person name="Ramirez-Vargas G."/>
            <person name="Lopez-Urena D."/>
            <person name="Badilla A."/>
            <person name="Orozco-Aguilar J."/>
            <person name="Murillo T."/>
            <person name="Rojas P."/>
            <person name="Riedel T."/>
            <person name="Overmann J."/>
            <person name="Gonzalez G."/>
            <person name="Chaves-Olarte E."/>
            <person name="Quesada-Gomez C."/>
            <person name="Rodriguez C."/>
        </authorList>
    </citation>
    <scope>NUCLEOTIDE SEQUENCE</scope>
    <source>
        <strain evidence="13">HSJD-312</strain>
        <plasmid evidence="13">pHSJD-312</plasmid>
    </source>
</reference>
<dbReference type="EC" id="5.6.2.4" evidence="9"/>
<dbReference type="GO" id="GO:0016887">
    <property type="term" value="F:ATP hydrolysis activity"/>
    <property type="evidence" value="ECO:0007669"/>
    <property type="project" value="RHEA"/>
</dbReference>
<dbReference type="AlphaFoldDB" id="A0A386JC51"/>
<comment type="catalytic activity">
    <reaction evidence="10">
        <text>ATP + H2O = ADP + phosphate + H(+)</text>
        <dbReference type="Rhea" id="RHEA:13065"/>
        <dbReference type="ChEBI" id="CHEBI:15377"/>
        <dbReference type="ChEBI" id="CHEBI:15378"/>
        <dbReference type="ChEBI" id="CHEBI:30616"/>
        <dbReference type="ChEBI" id="CHEBI:43474"/>
        <dbReference type="ChEBI" id="CHEBI:456216"/>
        <dbReference type="EC" id="5.6.2.4"/>
    </reaction>
</comment>
<comment type="similarity">
    <text evidence="1">Belongs to the helicase family. UvrD subfamily.</text>
</comment>
<dbReference type="PROSITE" id="PS51198">
    <property type="entry name" value="UVRD_HELICASE_ATP_BIND"/>
    <property type="match status" value="1"/>
</dbReference>
<keyword evidence="6" id="KW-0238">DNA-binding</keyword>
<dbReference type="Pfam" id="PF00580">
    <property type="entry name" value="UvrD-helicase"/>
    <property type="match status" value="1"/>
</dbReference>
<gene>
    <name evidence="13" type="ORF">pHSJD-312_00136</name>
</gene>
<evidence type="ECO:0000256" key="4">
    <source>
        <dbReference type="ARBA" id="ARBA00022806"/>
    </source>
</evidence>
<dbReference type="EMBL" id="MG973074">
    <property type="protein sequence ID" value="AYD68757.1"/>
    <property type="molecule type" value="Genomic_DNA"/>
</dbReference>
<dbReference type="GO" id="GO:0000725">
    <property type="term" value="P:recombinational repair"/>
    <property type="evidence" value="ECO:0007669"/>
    <property type="project" value="TreeGrafter"/>
</dbReference>
<dbReference type="GO" id="GO:0003677">
    <property type="term" value="F:DNA binding"/>
    <property type="evidence" value="ECO:0007669"/>
    <property type="project" value="UniProtKB-KW"/>
</dbReference>
<evidence type="ECO:0000256" key="2">
    <source>
        <dbReference type="ARBA" id="ARBA00022741"/>
    </source>
</evidence>
<evidence type="ECO:0000259" key="12">
    <source>
        <dbReference type="PROSITE" id="PS51198"/>
    </source>
</evidence>
<dbReference type="GO" id="GO:0043138">
    <property type="term" value="F:3'-5' DNA helicase activity"/>
    <property type="evidence" value="ECO:0007669"/>
    <property type="project" value="UniProtKB-EC"/>
</dbReference>
<dbReference type="PANTHER" id="PTHR11070">
    <property type="entry name" value="UVRD / RECB / PCRA DNA HELICASE FAMILY MEMBER"/>
    <property type="match status" value="1"/>
</dbReference>
<evidence type="ECO:0000256" key="9">
    <source>
        <dbReference type="ARBA" id="ARBA00034808"/>
    </source>
</evidence>
<evidence type="ECO:0000256" key="11">
    <source>
        <dbReference type="PROSITE-ProRule" id="PRU00560"/>
    </source>
</evidence>
<evidence type="ECO:0000256" key="6">
    <source>
        <dbReference type="ARBA" id="ARBA00023125"/>
    </source>
</evidence>
<keyword evidence="4 11" id="KW-0347">Helicase</keyword>
<keyword evidence="2 11" id="KW-0547">Nucleotide-binding</keyword>
<dbReference type="InterPro" id="IPR014016">
    <property type="entry name" value="UvrD-like_ATP-bd"/>
</dbReference>
<keyword evidence="3 11" id="KW-0378">Hydrolase</keyword>
<dbReference type="CDD" id="cd17932">
    <property type="entry name" value="DEXQc_UvrD"/>
    <property type="match status" value="1"/>
</dbReference>
<dbReference type="SUPFAM" id="SSF52540">
    <property type="entry name" value="P-loop containing nucleoside triphosphate hydrolases"/>
    <property type="match status" value="1"/>
</dbReference>
<dbReference type="Gene3D" id="1.10.10.160">
    <property type="match status" value="1"/>
</dbReference>
<proteinExistence type="inferred from homology"/>
<keyword evidence="5 11" id="KW-0067">ATP-binding</keyword>
<dbReference type="Pfam" id="PF13361">
    <property type="entry name" value="UvrD_C"/>
    <property type="match status" value="2"/>
</dbReference>